<reference evidence="1 2" key="1">
    <citation type="journal article" date="2019" name="Int. J. Syst. Evol. Microbiol.">
        <title>The Global Catalogue of Microorganisms (GCM) 10K type strain sequencing project: providing services to taxonomists for standard genome sequencing and annotation.</title>
        <authorList>
            <consortium name="The Broad Institute Genomics Platform"/>
            <consortium name="The Broad Institute Genome Sequencing Center for Infectious Disease"/>
            <person name="Wu L."/>
            <person name="Ma J."/>
        </authorList>
    </citation>
    <scope>NUCLEOTIDE SEQUENCE [LARGE SCALE GENOMIC DNA]</scope>
    <source>
        <strain evidence="1 2">JCM 6835</strain>
    </source>
</reference>
<keyword evidence="2" id="KW-1185">Reference proteome</keyword>
<sequence>MSPAFTPDGARLITFDQYGGRHEYPVAPSAVATALCGRSGRTLTEQEWAAHLPDVPAVEVCG</sequence>
<name>A0ABN3SJ02_9ACTN</name>
<dbReference type="EMBL" id="BAAATE010000019">
    <property type="protein sequence ID" value="GAA2678622.1"/>
    <property type="molecule type" value="Genomic_DNA"/>
</dbReference>
<gene>
    <name evidence="1" type="ORF">GCM10010412_061960</name>
</gene>
<evidence type="ECO:0000313" key="1">
    <source>
        <dbReference type="EMBL" id="GAA2678622.1"/>
    </source>
</evidence>
<protein>
    <submittedName>
        <fullName evidence="1">Uncharacterized protein</fullName>
    </submittedName>
</protein>
<comment type="caution">
    <text evidence="1">The sequence shown here is derived from an EMBL/GenBank/DDBJ whole genome shotgun (WGS) entry which is preliminary data.</text>
</comment>
<proteinExistence type="predicted"/>
<dbReference type="Proteomes" id="UP001501666">
    <property type="component" value="Unassembled WGS sequence"/>
</dbReference>
<accession>A0ABN3SJ02</accession>
<dbReference type="RefSeq" id="WP_346151225.1">
    <property type="nucleotide sequence ID" value="NZ_BAAATE010000019.1"/>
</dbReference>
<organism evidence="1 2">
    <name type="scientific">Nonomuraea recticatena</name>
    <dbReference type="NCBI Taxonomy" id="46178"/>
    <lineage>
        <taxon>Bacteria</taxon>
        <taxon>Bacillati</taxon>
        <taxon>Actinomycetota</taxon>
        <taxon>Actinomycetes</taxon>
        <taxon>Streptosporangiales</taxon>
        <taxon>Streptosporangiaceae</taxon>
        <taxon>Nonomuraea</taxon>
    </lineage>
</organism>
<evidence type="ECO:0000313" key="2">
    <source>
        <dbReference type="Proteomes" id="UP001501666"/>
    </source>
</evidence>